<evidence type="ECO:0000256" key="1">
    <source>
        <dbReference type="SAM" id="MobiDB-lite"/>
    </source>
</evidence>
<proteinExistence type="predicted"/>
<evidence type="ECO:0000313" key="3">
    <source>
        <dbReference type="Proteomes" id="UP000289022"/>
    </source>
</evidence>
<feature type="non-terminal residue" evidence="2">
    <location>
        <position position="55"/>
    </location>
</feature>
<keyword evidence="2" id="KW-0282">Flagellum</keyword>
<keyword evidence="2" id="KW-0966">Cell projection</keyword>
<feature type="compositionally biased region" description="Polar residues" evidence="1">
    <location>
        <begin position="8"/>
        <end position="19"/>
    </location>
</feature>
<feature type="region of interest" description="Disordered" evidence="1">
    <location>
        <begin position="1"/>
        <end position="55"/>
    </location>
</feature>
<sequence length="55" mass="5862">MPSPVNPIHTNANALNSGAKNEVKDAKNAPKSASKDFSKILNQKISKDKTAPKES</sequence>
<feature type="compositionally biased region" description="Basic and acidic residues" evidence="1">
    <location>
        <begin position="21"/>
        <end position="38"/>
    </location>
</feature>
<dbReference type="AlphaFoldDB" id="A0A438XZI5"/>
<comment type="caution">
    <text evidence="2">The sequence shown here is derived from an EMBL/GenBank/DDBJ whole genome shotgun (WGS) entry which is preliminary data.</text>
</comment>
<evidence type="ECO:0000313" key="2">
    <source>
        <dbReference type="EMBL" id="RVZ43364.1"/>
    </source>
</evidence>
<accession>A0A438XZI5</accession>
<name>A0A438XZI5_HELPX</name>
<organism evidence="2 3">
    <name type="scientific">Helicobacter pylori</name>
    <name type="common">Campylobacter pylori</name>
    <dbReference type="NCBI Taxonomy" id="210"/>
    <lineage>
        <taxon>Bacteria</taxon>
        <taxon>Pseudomonadati</taxon>
        <taxon>Campylobacterota</taxon>
        <taxon>Epsilonproteobacteria</taxon>
        <taxon>Campylobacterales</taxon>
        <taxon>Helicobacteraceae</taxon>
        <taxon>Helicobacter</taxon>
    </lineage>
</organism>
<feature type="compositionally biased region" description="Basic and acidic residues" evidence="1">
    <location>
        <begin position="45"/>
        <end position="55"/>
    </location>
</feature>
<protein>
    <submittedName>
        <fullName evidence="2">Flagellar hook-length control protein FliK</fullName>
    </submittedName>
</protein>
<dbReference type="EMBL" id="RJGP01000031">
    <property type="protein sequence ID" value="RVZ43364.1"/>
    <property type="molecule type" value="Genomic_DNA"/>
</dbReference>
<reference evidence="2 3" key="1">
    <citation type="submission" date="2018-11" db="EMBL/GenBank/DDBJ databases">
        <title>Genetic determinants and prediction of antibiotic resistance phenotypes in Helicobacter pylori.</title>
        <authorList>
            <person name="Wagner K."/>
        </authorList>
    </citation>
    <scope>NUCLEOTIDE SEQUENCE [LARGE SCALE GENOMIC DNA]</scope>
    <source>
        <strain evidence="2 3">ZH70</strain>
    </source>
</reference>
<keyword evidence="2" id="KW-0969">Cilium</keyword>
<dbReference type="Proteomes" id="UP000289022">
    <property type="component" value="Unassembled WGS sequence"/>
</dbReference>
<gene>
    <name evidence="2" type="ORF">EC518_01605</name>
</gene>